<dbReference type="PANTHER" id="PTHR34223:SF101">
    <property type="entry name" value="F-BOX DOMAIN-CONTAINING PROTEIN"/>
    <property type="match status" value="1"/>
</dbReference>
<dbReference type="Gene3D" id="3.80.10.10">
    <property type="entry name" value="Ribonuclease Inhibitor"/>
    <property type="match status" value="1"/>
</dbReference>
<protein>
    <recommendedName>
        <fullName evidence="1">F-box domain-containing protein</fullName>
    </recommendedName>
</protein>
<dbReference type="EMBL" id="BKCJ010162683">
    <property type="protein sequence ID" value="GEY24240.1"/>
    <property type="molecule type" value="Genomic_DNA"/>
</dbReference>
<proteinExistence type="predicted"/>
<dbReference type="PANTHER" id="PTHR34223">
    <property type="entry name" value="OS11G0201299 PROTEIN"/>
    <property type="match status" value="1"/>
</dbReference>
<dbReference type="SUPFAM" id="SSF81383">
    <property type="entry name" value="F-box domain"/>
    <property type="match status" value="1"/>
</dbReference>
<dbReference type="AlphaFoldDB" id="A0A699HIP4"/>
<dbReference type="SUPFAM" id="SSF52047">
    <property type="entry name" value="RNI-like"/>
    <property type="match status" value="1"/>
</dbReference>
<dbReference type="InterPro" id="IPR036047">
    <property type="entry name" value="F-box-like_dom_sf"/>
</dbReference>
<gene>
    <name evidence="2" type="ORF">Tci_396214</name>
</gene>
<reference evidence="2" key="1">
    <citation type="journal article" date="2019" name="Sci. Rep.">
        <title>Draft genome of Tanacetum cinerariifolium, the natural source of mosquito coil.</title>
        <authorList>
            <person name="Yamashiro T."/>
            <person name="Shiraishi A."/>
            <person name="Satake H."/>
            <person name="Nakayama K."/>
        </authorList>
    </citation>
    <scope>NUCLEOTIDE SEQUENCE</scope>
</reference>
<comment type="caution">
    <text evidence="2">The sequence shown here is derived from an EMBL/GenBank/DDBJ whole genome shotgun (WGS) entry which is preliminary data.</text>
</comment>
<evidence type="ECO:0000259" key="1">
    <source>
        <dbReference type="Pfam" id="PF00646"/>
    </source>
</evidence>
<name>A0A699HIP4_TANCI</name>
<dbReference type="Pfam" id="PF00646">
    <property type="entry name" value="F-box"/>
    <property type="match status" value="1"/>
</dbReference>
<dbReference type="InterPro" id="IPR001810">
    <property type="entry name" value="F-box_dom"/>
</dbReference>
<dbReference type="InterPro" id="IPR053197">
    <property type="entry name" value="F-box_SCFL_complex_component"/>
</dbReference>
<evidence type="ECO:0000313" key="2">
    <source>
        <dbReference type="EMBL" id="GEY24240.1"/>
    </source>
</evidence>
<accession>A0A699HIP4</accession>
<feature type="domain" description="F-box" evidence="1">
    <location>
        <begin position="15"/>
        <end position="54"/>
    </location>
</feature>
<organism evidence="2">
    <name type="scientific">Tanacetum cinerariifolium</name>
    <name type="common">Dalmatian daisy</name>
    <name type="synonym">Chrysanthemum cinerariifolium</name>
    <dbReference type="NCBI Taxonomy" id="118510"/>
    <lineage>
        <taxon>Eukaryota</taxon>
        <taxon>Viridiplantae</taxon>
        <taxon>Streptophyta</taxon>
        <taxon>Embryophyta</taxon>
        <taxon>Tracheophyta</taxon>
        <taxon>Spermatophyta</taxon>
        <taxon>Magnoliopsida</taxon>
        <taxon>eudicotyledons</taxon>
        <taxon>Gunneridae</taxon>
        <taxon>Pentapetalae</taxon>
        <taxon>asterids</taxon>
        <taxon>campanulids</taxon>
        <taxon>Asterales</taxon>
        <taxon>Asteraceae</taxon>
        <taxon>Asteroideae</taxon>
        <taxon>Anthemideae</taxon>
        <taxon>Anthemidinae</taxon>
        <taxon>Tanacetum</taxon>
    </lineage>
</organism>
<dbReference type="InterPro" id="IPR032675">
    <property type="entry name" value="LRR_dom_sf"/>
</dbReference>
<sequence>MDSNKKRMDVEGDRLSNLPDDLIHKILSFNDTVAAIETSSLSSRWRFIWKSMPCLDFSSDDFSTLRMFSKFIKNVLSGRDNEREVSSVKLKFRGKSSQVFVKKILDYAFSHNVQQLTVTCMIDSKVEFPLSLFSSYSLKHLTLKKVYYGSDRGSYRRNSITLTSMWELPALTTLYLDGIKLFDDNADIISTCLNLKNLTLSDCTMMGSNGFNICHSRLSNFKIEGIDGTVKFVRIVSPELKNLSIRGVIREIQISAPNLAYLLLENIDIMNFSADDFHSLEKVDICISYLFDTDPHKIVGLLQRLHSVKSLTLNLEILELLSSSVEVISHQPSPFANLKSLKIYPKKVDKWELPKKIVDMSTEVKNYLLDGSPSASFTMISREGHLQPLCYTLSYGAEA</sequence>